<keyword evidence="8" id="KW-1185">Reference proteome</keyword>
<comment type="subcellular location">
    <subcellularLocation>
        <location evidence="1">Membrane</location>
        <topology evidence="1">Multi-pass membrane protein</topology>
    </subcellularLocation>
</comment>
<evidence type="ECO:0000313" key="8">
    <source>
        <dbReference type="Proteomes" id="UP000661435"/>
    </source>
</evidence>
<dbReference type="AlphaFoldDB" id="A0A8J6JCL1"/>
<dbReference type="EMBL" id="JACOPP010000006">
    <property type="protein sequence ID" value="MBC5733358.1"/>
    <property type="molecule type" value="Genomic_DNA"/>
</dbReference>
<feature type="domain" description="Zinc-ribbon" evidence="6">
    <location>
        <begin position="3"/>
        <end position="24"/>
    </location>
</feature>
<sequence length="147" mass="15696">MAFCGICGTQMEEHARFCPKCGAPANSSPVAPPAPASAPAAGQNTLMGVLSYLSILCLIPLFTAKDDPFVRFHTGQGLTLFLAEVLVSILSNILWRVLPYGLLWRAVGYLYGILGLFFLVLAITGIVHALQGFQKPLPVLGGIVLLR</sequence>
<dbReference type="InterPro" id="IPR026870">
    <property type="entry name" value="Zinc_ribbon_dom"/>
</dbReference>
<keyword evidence="2 5" id="KW-0812">Transmembrane</keyword>
<name>A0A8J6JCL1_9FIRM</name>
<evidence type="ECO:0000256" key="3">
    <source>
        <dbReference type="ARBA" id="ARBA00022989"/>
    </source>
</evidence>
<evidence type="ECO:0000259" key="6">
    <source>
        <dbReference type="Pfam" id="PF13240"/>
    </source>
</evidence>
<feature type="transmembrane region" description="Helical" evidence="5">
    <location>
        <begin position="109"/>
        <end position="130"/>
    </location>
</feature>
<evidence type="ECO:0000313" key="7">
    <source>
        <dbReference type="EMBL" id="MBC5733358.1"/>
    </source>
</evidence>
<reference evidence="7" key="1">
    <citation type="submission" date="2020-08" db="EMBL/GenBank/DDBJ databases">
        <title>Genome public.</title>
        <authorList>
            <person name="Liu C."/>
            <person name="Sun Q."/>
        </authorList>
    </citation>
    <scope>NUCLEOTIDE SEQUENCE</scope>
    <source>
        <strain evidence="7">NSJ-51</strain>
    </source>
</reference>
<keyword evidence="3 5" id="KW-1133">Transmembrane helix</keyword>
<dbReference type="Pfam" id="PF09685">
    <property type="entry name" value="MamF_MmsF"/>
    <property type="match status" value="1"/>
</dbReference>
<evidence type="ECO:0000256" key="5">
    <source>
        <dbReference type="SAM" id="Phobius"/>
    </source>
</evidence>
<feature type="transmembrane region" description="Helical" evidence="5">
    <location>
        <begin position="45"/>
        <end position="64"/>
    </location>
</feature>
<dbReference type="Proteomes" id="UP000661435">
    <property type="component" value="Unassembled WGS sequence"/>
</dbReference>
<protein>
    <submittedName>
        <fullName evidence="7">Zinc-ribbon domain-containing protein</fullName>
    </submittedName>
</protein>
<gene>
    <name evidence="7" type="ORF">H8S57_06415</name>
</gene>
<feature type="transmembrane region" description="Helical" evidence="5">
    <location>
        <begin position="76"/>
        <end position="97"/>
    </location>
</feature>
<accession>A0A8J6JCL1</accession>
<comment type="caution">
    <text evidence="7">The sequence shown here is derived from an EMBL/GenBank/DDBJ whole genome shotgun (WGS) entry which is preliminary data.</text>
</comment>
<dbReference type="Pfam" id="PF13240">
    <property type="entry name" value="Zn_Ribbon_1"/>
    <property type="match status" value="1"/>
</dbReference>
<dbReference type="RefSeq" id="WP_186907258.1">
    <property type="nucleotide sequence ID" value="NZ_JACOPP010000006.1"/>
</dbReference>
<evidence type="ECO:0000256" key="1">
    <source>
        <dbReference type="ARBA" id="ARBA00004141"/>
    </source>
</evidence>
<organism evidence="7 8">
    <name type="scientific">Lawsonibacter hominis</name>
    <dbReference type="NCBI Taxonomy" id="2763053"/>
    <lineage>
        <taxon>Bacteria</taxon>
        <taxon>Bacillati</taxon>
        <taxon>Bacillota</taxon>
        <taxon>Clostridia</taxon>
        <taxon>Eubacteriales</taxon>
        <taxon>Oscillospiraceae</taxon>
        <taxon>Lawsonibacter</taxon>
    </lineage>
</organism>
<evidence type="ECO:0000256" key="2">
    <source>
        <dbReference type="ARBA" id="ARBA00022692"/>
    </source>
</evidence>
<dbReference type="InterPro" id="IPR019109">
    <property type="entry name" value="MamF_MmsF"/>
</dbReference>
<keyword evidence="4 5" id="KW-0472">Membrane</keyword>
<evidence type="ECO:0000256" key="4">
    <source>
        <dbReference type="ARBA" id="ARBA00023136"/>
    </source>
</evidence>
<proteinExistence type="predicted"/>